<keyword evidence="3" id="KW-0808">Transferase</keyword>
<dbReference type="PANTHER" id="PTHR33841:SF1">
    <property type="entry name" value="DNA METHYLTRANSFERASE A"/>
    <property type="match status" value="1"/>
</dbReference>
<dbReference type="InterPro" id="IPR050953">
    <property type="entry name" value="N4_N6_ade-DNA_methylase"/>
</dbReference>
<name>A0AA37MEH2_9HYPH</name>
<dbReference type="InterPro" id="IPR046816">
    <property type="entry name" value="MmeI_Mtase"/>
</dbReference>
<feature type="domain" description="MmeI-like target recognition" evidence="7">
    <location>
        <begin position="602"/>
        <end position="804"/>
    </location>
</feature>
<evidence type="ECO:0000259" key="7">
    <source>
        <dbReference type="Pfam" id="PF20466"/>
    </source>
</evidence>
<comment type="catalytic activity">
    <reaction evidence="4">
        <text>a 2'-deoxyadenosine in DNA + S-adenosyl-L-methionine = an N(6)-methyl-2'-deoxyadenosine in DNA + S-adenosyl-L-homocysteine + H(+)</text>
        <dbReference type="Rhea" id="RHEA:15197"/>
        <dbReference type="Rhea" id="RHEA-COMP:12418"/>
        <dbReference type="Rhea" id="RHEA-COMP:12419"/>
        <dbReference type="ChEBI" id="CHEBI:15378"/>
        <dbReference type="ChEBI" id="CHEBI:57856"/>
        <dbReference type="ChEBI" id="CHEBI:59789"/>
        <dbReference type="ChEBI" id="CHEBI:90615"/>
        <dbReference type="ChEBI" id="CHEBI:90616"/>
        <dbReference type="EC" id="2.1.1.72"/>
    </reaction>
</comment>
<evidence type="ECO:0000256" key="1">
    <source>
        <dbReference type="ARBA" id="ARBA00011900"/>
    </source>
</evidence>
<dbReference type="Proteomes" id="UP001055108">
    <property type="component" value="Unassembled WGS sequence"/>
</dbReference>
<feature type="domain" description="MmeI-like C-terminal" evidence="8">
    <location>
        <begin position="805"/>
        <end position="881"/>
    </location>
</feature>
<reference evidence="10" key="2">
    <citation type="submission" date="2021-08" db="EMBL/GenBank/DDBJ databases">
        <authorList>
            <person name="Tani A."/>
            <person name="Ola A."/>
            <person name="Ogura Y."/>
            <person name="Katsura K."/>
            <person name="Hayashi T."/>
        </authorList>
    </citation>
    <scope>NUCLEOTIDE SEQUENCE</scope>
    <source>
        <strain evidence="10">NBRC 103626</strain>
    </source>
</reference>
<dbReference type="GO" id="GO:0032259">
    <property type="term" value="P:methylation"/>
    <property type="evidence" value="ECO:0007669"/>
    <property type="project" value="UniProtKB-KW"/>
</dbReference>
<proteinExistence type="predicted"/>
<dbReference type="InterPro" id="IPR046819">
    <property type="entry name" value="MmeI_hel"/>
</dbReference>
<feature type="domain" description="MmeI-like DNA-methyltransferase" evidence="9">
    <location>
        <begin position="328"/>
        <end position="582"/>
    </location>
</feature>
<dbReference type="Pfam" id="PF20465">
    <property type="entry name" value="MmeI_hel"/>
    <property type="match status" value="1"/>
</dbReference>
<evidence type="ECO:0000256" key="3">
    <source>
        <dbReference type="ARBA" id="ARBA00022679"/>
    </source>
</evidence>
<evidence type="ECO:0000256" key="2">
    <source>
        <dbReference type="ARBA" id="ARBA00022603"/>
    </source>
</evidence>
<dbReference type="InterPro" id="IPR046818">
    <property type="entry name" value="MmeI_C"/>
</dbReference>
<evidence type="ECO:0000259" key="5">
    <source>
        <dbReference type="Pfam" id="PF20464"/>
    </source>
</evidence>
<evidence type="ECO:0000259" key="6">
    <source>
        <dbReference type="Pfam" id="PF20465"/>
    </source>
</evidence>
<dbReference type="PRINTS" id="PR00507">
    <property type="entry name" value="N12N6MTFRASE"/>
</dbReference>
<evidence type="ECO:0000259" key="8">
    <source>
        <dbReference type="Pfam" id="PF20467"/>
    </source>
</evidence>
<dbReference type="PANTHER" id="PTHR33841">
    <property type="entry name" value="DNA METHYLTRANSFERASE YEEA-RELATED"/>
    <property type="match status" value="1"/>
</dbReference>
<feature type="domain" description="MmeI-like helicase spacer" evidence="6">
    <location>
        <begin position="176"/>
        <end position="253"/>
    </location>
</feature>
<dbReference type="InterPro" id="IPR046817">
    <property type="entry name" value="MmeI_N"/>
</dbReference>
<dbReference type="InterPro" id="IPR029063">
    <property type="entry name" value="SAM-dependent_MTases_sf"/>
</dbReference>
<dbReference type="RefSeq" id="WP_238306069.1">
    <property type="nucleotide sequence ID" value="NZ_BPQM01000122.1"/>
</dbReference>
<gene>
    <name evidence="10" type="ORF">NBEOAGPD_4218</name>
</gene>
<dbReference type="EMBL" id="BPQM01000122">
    <property type="protein sequence ID" value="GJD80973.1"/>
    <property type="molecule type" value="Genomic_DNA"/>
</dbReference>
<organism evidence="10 11">
    <name type="scientific">Methylobacterium gregans</name>
    <dbReference type="NCBI Taxonomy" id="374424"/>
    <lineage>
        <taxon>Bacteria</taxon>
        <taxon>Pseudomonadati</taxon>
        <taxon>Pseudomonadota</taxon>
        <taxon>Alphaproteobacteria</taxon>
        <taxon>Hyphomicrobiales</taxon>
        <taxon>Methylobacteriaceae</taxon>
        <taxon>Methylobacterium</taxon>
    </lineage>
</organism>
<comment type="caution">
    <text evidence="10">The sequence shown here is derived from an EMBL/GenBank/DDBJ whole genome shotgun (WGS) entry which is preliminary data.</text>
</comment>
<accession>A0AA37MEH2</accession>
<evidence type="ECO:0000256" key="4">
    <source>
        <dbReference type="ARBA" id="ARBA00047942"/>
    </source>
</evidence>
<keyword evidence="11" id="KW-1185">Reference proteome</keyword>
<dbReference type="GO" id="GO:0009007">
    <property type="term" value="F:site-specific DNA-methyltransferase (adenine-specific) activity"/>
    <property type="evidence" value="ECO:0007669"/>
    <property type="project" value="UniProtKB-EC"/>
</dbReference>
<dbReference type="AlphaFoldDB" id="A0AA37MEH2"/>
<dbReference type="Pfam" id="PF20464">
    <property type="entry name" value="MmeI_N"/>
    <property type="match status" value="1"/>
</dbReference>
<dbReference type="Pfam" id="PF20466">
    <property type="entry name" value="MmeI_TRD"/>
    <property type="match status" value="1"/>
</dbReference>
<dbReference type="SUPFAM" id="SSF53335">
    <property type="entry name" value="S-adenosyl-L-methionine-dependent methyltransferases"/>
    <property type="match status" value="1"/>
</dbReference>
<evidence type="ECO:0000259" key="9">
    <source>
        <dbReference type="Pfam" id="PF20473"/>
    </source>
</evidence>
<feature type="domain" description="MmeI-like N-terminal" evidence="5">
    <location>
        <begin position="27"/>
        <end position="163"/>
    </location>
</feature>
<sequence>MVHSPGRMLSPSEIYENFDALAQQKLVGGEFGLALMEAVGAPRVTITKLKDEAATGSFSWTRMLRFETVALGDADRALERMKAEAASAAKTKRPRLLVAYDGEGIAAHDTKIGDDIHEGVDVLPMEAEFFFPLGGHERYVPAPERQADVRATKHISRFFDAVRDANPDWATEADRHAMNLFMVRVLFCLFAEDVGIFEADLFKSALIQSTQVDGSDLAAFLDGAFVHMATEPAKRTQPAKGWGKLPYVNGGLFEETSPMPTLDSRCRKQLLACAKLNWRTINPDIFGSMLQAVVDIDKRGEMGMHYTSPSNIAKVLNPILLDELRAELEKAGSNRGRLHELLKRLGRIRVFDPACGSGNFLILAYKDLRAIEMEIFIRLGEFAHPVVKLEHFYGIEIDDFACETARLGLWIAEYQVNENFRQKMGKAPPALPLTAAGRVICANSATADWLDVCPIDPEKETYVVGNPPFKGARNLTKEQRSDIDRVMGGKIKGHKDLDYVSIWFYKSTIYSMSTGCKYALVATNSLVQGASVASLWPFILKDLEIKFAHRSFKWTNLASNNAGVACVVIGIGAPSQKIKKLYDEGSVRDVDTIGPYLAPNVSTVVEKRSSPIAKYFPAMTFGNQPNNGDALLLDRSEREAIVSDFPQASNFIKRLYGSGEMLKGSERWCIWVTADNEEQARKIEPFNSRFNIVRDLRMNSTRAQSVKLARTPWAFDPQNRARNHMIVIPRHSSESRNWLPVDVFDNSSIAHDSTFAIYDGDIWAASVLSSRMHRLWLDTVGGKLEDRLRYSNQLVWNTFPLPTLSDRRKDELEEHWWEIDRARKEAGFGRTLGDLYVPKTMPPDLRRAHEELDETVEAIFGSRKYRSDADRIEHMLQLYERAIADELGRRA</sequence>
<evidence type="ECO:0000313" key="10">
    <source>
        <dbReference type="EMBL" id="GJD80973.1"/>
    </source>
</evidence>
<dbReference type="InterPro" id="IPR046820">
    <property type="entry name" value="MmeI_TRD"/>
</dbReference>
<dbReference type="Pfam" id="PF20467">
    <property type="entry name" value="MmeI_C"/>
    <property type="match status" value="1"/>
</dbReference>
<protein>
    <recommendedName>
        <fullName evidence="1">site-specific DNA-methyltransferase (adenine-specific)</fullName>
        <ecNumber evidence="1">2.1.1.72</ecNumber>
    </recommendedName>
</protein>
<dbReference type="Pfam" id="PF20473">
    <property type="entry name" value="MmeI_Mtase"/>
    <property type="match status" value="1"/>
</dbReference>
<evidence type="ECO:0000313" key="11">
    <source>
        <dbReference type="Proteomes" id="UP001055108"/>
    </source>
</evidence>
<reference evidence="10" key="1">
    <citation type="journal article" date="2016" name="Front. Microbiol.">
        <title>Genome Sequence of the Piezophilic, Mesophilic Sulfate-Reducing Bacterium Desulfovibrio indicus J2T.</title>
        <authorList>
            <person name="Cao J."/>
            <person name="Maignien L."/>
            <person name="Shao Z."/>
            <person name="Alain K."/>
            <person name="Jebbar M."/>
        </authorList>
    </citation>
    <scope>NUCLEOTIDE SEQUENCE</scope>
    <source>
        <strain evidence="10">NBRC 103626</strain>
    </source>
</reference>
<dbReference type="Gene3D" id="3.40.50.150">
    <property type="entry name" value="Vaccinia Virus protein VP39"/>
    <property type="match status" value="1"/>
</dbReference>
<dbReference type="EC" id="2.1.1.72" evidence="1"/>
<keyword evidence="2" id="KW-0489">Methyltransferase</keyword>